<dbReference type="InterPro" id="IPR045093">
    <property type="entry name" value="Cullin"/>
</dbReference>
<sequence>MICEIEEFYKQKHQGRQLIWQYHLSHGIIAYYPPIATTTSAQPTTSMTDAAPPTSQVELEMTTLQIVVLFAWRYRDIDQRLRLDGLLTATGLSDLELRRTLWSLSERPKMEQQIILYSPEATSEKDFTNETEFWINPAFGVARSGRPPNRRRVNMIGRLQLTQAGCEEESLAIVQLRQMRAQEAVVRVMKSRKRLTFSEVYQQVIGLLKDQFIPSKRMLKEVIEWLIERRYIERDSHELDTFVYVS</sequence>
<evidence type="ECO:0000313" key="4">
    <source>
        <dbReference type="EMBL" id="VDM21944.1"/>
    </source>
</evidence>
<evidence type="ECO:0000259" key="3">
    <source>
        <dbReference type="PROSITE" id="PS50069"/>
    </source>
</evidence>
<dbReference type="OrthoDB" id="6276999at2759"/>
<evidence type="ECO:0000256" key="2">
    <source>
        <dbReference type="PROSITE-ProRule" id="PRU00330"/>
    </source>
</evidence>
<dbReference type="InterPro" id="IPR016157">
    <property type="entry name" value="Cullin_CS"/>
</dbReference>
<dbReference type="Pfam" id="PF10557">
    <property type="entry name" value="Cullin_Nedd8"/>
    <property type="match status" value="1"/>
</dbReference>
<dbReference type="SUPFAM" id="SSF75632">
    <property type="entry name" value="Cullin homology domain"/>
    <property type="match status" value="1"/>
</dbReference>
<dbReference type="InterPro" id="IPR036388">
    <property type="entry name" value="WH-like_DNA-bd_sf"/>
</dbReference>
<dbReference type="GO" id="GO:0031625">
    <property type="term" value="F:ubiquitin protein ligase binding"/>
    <property type="evidence" value="ECO:0007669"/>
    <property type="project" value="InterPro"/>
</dbReference>
<dbReference type="WBParaSite" id="TTAC_0000311101-mRNA-1">
    <property type="protein sequence ID" value="TTAC_0000311101-mRNA-1"/>
    <property type="gene ID" value="TTAC_0000311101"/>
</dbReference>
<keyword evidence="1" id="KW-0832">Ubl conjugation</keyword>
<dbReference type="GO" id="GO:0031461">
    <property type="term" value="C:cullin-RING ubiquitin ligase complex"/>
    <property type="evidence" value="ECO:0007669"/>
    <property type="project" value="InterPro"/>
</dbReference>
<evidence type="ECO:0000256" key="1">
    <source>
        <dbReference type="ARBA" id="ARBA00022843"/>
    </source>
</evidence>
<dbReference type="EMBL" id="UYWX01001919">
    <property type="protein sequence ID" value="VDM21944.1"/>
    <property type="molecule type" value="Genomic_DNA"/>
</dbReference>
<reference evidence="4 5" key="2">
    <citation type="submission" date="2018-11" db="EMBL/GenBank/DDBJ databases">
        <authorList>
            <consortium name="Pathogen Informatics"/>
        </authorList>
    </citation>
    <scope>NUCLEOTIDE SEQUENCE [LARGE SCALE GENOMIC DNA]</scope>
</reference>
<dbReference type="AlphaFoldDB" id="A0A0R3WQS1"/>
<keyword evidence="5" id="KW-1185">Reference proteome</keyword>
<feature type="domain" description="Cullin family profile" evidence="3">
    <location>
        <begin position="1"/>
        <end position="105"/>
    </location>
</feature>
<dbReference type="InterPro" id="IPR019559">
    <property type="entry name" value="Cullin_neddylation_domain"/>
</dbReference>
<dbReference type="SMART" id="SM00884">
    <property type="entry name" value="Cullin_Nedd8"/>
    <property type="match status" value="1"/>
</dbReference>
<dbReference type="Pfam" id="PF26557">
    <property type="entry name" value="Cullin_AB"/>
    <property type="match status" value="1"/>
</dbReference>
<dbReference type="InterPro" id="IPR016158">
    <property type="entry name" value="Cullin_homology"/>
</dbReference>
<dbReference type="InterPro" id="IPR059120">
    <property type="entry name" value="Cullin-like_AB"/>
</dbReference>
<proteinExistence type="inferred from homology"/>
<dbReference type="InterPro" id="IPR036317">
    <property type="entry name" value="Cullin_homology_sf"/>
</dbReference>
<comment type="similarity">
    <text evidence="2">Belongs to the cullin family.</text>
</comment>
<dbReference type="PROSITE" id="PS01256">
    <property type="entry name" value="CULLIN_1"/>
    <property type="match status" value="1"/>
</dbReference>
<dbReference type="STRING" id="6205.A0A0R3WQS1"/>
<dbReference type="InterPro" id="IPR036390">
    <property type="entry name" value="WH_DNA-bd_sf"/>
</dbReference>
<dbReference type="GO" id="GO:0006511">
    <property type="term" value="P:ubiquitin-dependent protein catabolic process"/>
    <property type="evidence" value="ECO:0007669"/>
    <property type="project" value="InterPro"/>
</dbReference>
<dbReference type="PROSITE" id="PS50069">
    <property type="entry name" value="CULLIN_2"/>
    <property type="match status" value="1"/>
</dbReference>
<protein>
    <submittedName>
        <fullName evidence="6">CULLIN_2 domain-containing protein</fullName>
    </submittedName>
</protein>
<reference evidence="6" key="1">
    <citation type="submission" date="2017-02" db="UniProtKB">
        <authorList>
            <consortium name="WormBaseParasite"/>
        </authorList>
    </citation>
    <scope>IDENTIFICATION</scope>
</reference>
<name>A0A0R3WQS1_HYDTA</name>
<dbReference type="PANTHER" id="PTHR11932">
    <property type="entry name" value="CULLIN"/>
    <property type="match status" value="1"/>
</dbReference>
<evidence type="ECO:0000313" key="6">
    <source>
        <dbReference type="WBParaSite" id="TTAC_0000311101-mRNA-1"/>
    </source>
</evidence>
<dbReference type="SUPFAM" id="SSF46785">
    <property type="entry name" value="Winged helix' DNA-binding domain"/>
    <property type="match status" value="1"/>
</dbReference>
<dbReference type="Gene3D" id="3.30.230.130">
    <property type="entry name" value="Cullin, Chain C, Domain 2"/>
    <property type="match status" value="1"/>
</dbReference>
<gene>
    <name evidence="4" type="ORF">TTAC_LOCUS3096</name>
</gene>
<dbReference type="Gene3D" id="1.10.10.10">
    <property type="entry name" value="Winged helix-like DNA-binding domain superfamily/Winged helix DNA-binding domain"/>
    <property type="match status" value="1"/>
</dbReference>
<dbReference type="Proteomes" id="UP000274429">
    <property type="component" value="Unassembled WGS sequence"/>
</dbReference>
<accession>A0A0R3WQS1</accession>
<evidence type="ECO:0000313" key="5">
    <source>
        <dbReference type="Proteomes" id="UP000274429"/>
    </source>
</evidence>
<organism evidence="6">
    <name type="scientific">Hydatigena taeniaeformis</name>
    <name type="common">Feline tapeworm</name>
    <name type="synonym">Taenia taeniaeformis</name>
    <dbReference type="NCBI Taxonomy" id="6205"/>
    <lineage>
        <taxon>Eukaryota</taxon>
        <taxon>Metazoa</taxon>
        <taxon>Spiralia</taxon>
        <taxon>Lophotrochozoa</taxon>
        <taxon>Platyhelminthes</taxon>
        <taxon>Cestoda</taxon>
        <taxon>Eucestoda</taxon>
        <taxon>Cyclophyllidea</taxon>
        <taxon>Taeniidae</taxon>
        <taxon>Hydatigera</taxon>
    </lineage>
</organism>